<dbReference type="InterPro" id="IPR012577">
    <property type="entry name" value="NIPSNAP"/>
</dbReference>
<protein>
    <submittedName>
        <fullName evidence="3">NIPSNAP family containing protein</fullName>
    </submittedName>
</protein>
<dbReference type="SUPFAM" id="SSF54909">
    <property type="entry name" value="Dimeric alpha+beta barrel"/>
    <property type="match status" value="1"/>
</dbReference>
<dbReference type="AlphaFoldDB" id="A0A4Y8S396"/>
<evidence type="ECO:0000259" key="2">
    <source>
        <dbReference type="Pfam" id="PF07978"/>
    </source>
</evidence>
<accession>A0A4Y8S396</accession>
<dbReference type="Proteomes" id="UP000297540">
    <property type="component" value="Unassembled WGS sequence"/>
</dbReference>
<comment type="caution">
    <text evidence="3">The sequence shown here is derived from an EMBL/GenBank/DDBJ whole genome shotgun (WGS) entry which is preliminary data.</text>
</comment>
<evidence type="ECO:0000256" key="1">
    <source>
        <dbReference type="SAM" id="SignalP"/>
    </source>
</evidence>
<dbReference type="EMBL" id="SOZE01000051">
    <property type="protein sequence ID" value="TFF33256.1"/>
    <property type="molecule type" value="Genomic_DNA"/>
</dbReference>
<dbReference type="Pfam" id="PF07978">
    <property type="entry name" value="NIPSNAP"/>
    <property type="match status" value="1"/>
</dbReference>
<dbReference type="Gene3D" id="3.30.70.100">
    <property type="match status" value="1"/>
</dbReference>
<gene>
    <name evidence="3" type="ORF">E2R66_26835</name>
</gene>
<evidence type="ECO:0000313" key="3">
    <source>
        <dbReference type="EMBL" id="TFF33256.1"/>
    </source>
</evidence>
<sequence length="256" mass="29143">MFRVAGLLLLFFAFTSITAKAVASSGYYYQIKIYHFKDKAQEQATDAYLKDYYLPQLHKMGMANIGVFKPADTDTARRTYVFVPFKNWKQLEGFERKVIDAGDGAATAKDYLDAGYKSAPYTRLETIVLTAFATRLFPVAPKLTGDRAARVYELRSYESPTEKYHINKVKMFNSGETDLFDRIGSNAVFYGSVVAGSHMPNLMYMTCYDNMADRDKHWQAFSAAPDWKALIADPQYSNNVSKNEIVFLHPTEYSDF</sequence>
<keyword evidence="4" id="KW-1185">Reference proteome</keyword>
<proteinExistence type="predicted"/>
<evidence type="ECO:0000313" key="4">
    <source>
        <dbReference type="Proteomes" id="UP000297540"/>
    </source>
</evidence>
<dbReference type="InterPro" id="IPR011008">
    <property type="entry name" value="Dimeric_a/b-barrel"/>
</dbReference>
<dbReference type="OrthoDB" id="192769at2"/>
<keyword evidence="1" id="KW-0732">Signal</keyword>
<feature type="chain" id="PRO_5021199024" evidence="1">
    <location>
        <begin position="22"/>
        <end position="256"/>
    </location>
</feature>
<feature type="signal peptide" evidence="1">
    <location>
        <begin position="1"/>
        <end position="21"/>
    </location>
</feature>
<name>A0A4Y8S396_9SPHI</name>
<feature type="domain" description="NIPSNAP" evidence="2">
    <location>
        <begin position="152"/>
        <end position="254"/>
    </location>
</feature>
<reference evidence="3 4" key="1">
    <citation type="journal article" date="2017" name="Int. J. Syst. Evol. Microbiol.">
        <title>Mucilaginibacterpsychrotolerans sp. nov., isolated from peatlands.</title>
        <authorList>
            <person name="Deng Y."/>
            <person name="Shen L."/>
            <person name="Xu B."/>
            <person name="Liu Y."/>
            <person name="Gu Z."/>
            <person name="Liu H."/>
            <person name="Zhou Y."/>
        </authorList>
    </citation>
    <scope>NUCLEOTIDE SEQUENCE [LARGE SCALE GENOMIC DNA]</scope>
    <source>
        <strain evidence="3 4">NH7-4</strain>
    </source>
</reference>
<organism evidence="3 4">
    <name type="scientific">Mucilaginibacter psychrotolerans</name>
    <dbReference type="NCBI Taxonomy" id="1524096"/>
    <lineage>
        <taxon>Bacteria</taxon>
        <taxon>Pseudomonadati</taxon>
        <taxon>Bacteroidota</taxon>
        <taxon>Sphingobacteriia</taxon>
        <taxon>Sphingobacteriales</taxon>
        <taxon>Sphingobacteriaceae</taxon>
        <taxon>Mucilaginibacter</taxon>
    </lineage>
</organism>